<evidence type="ECO:0000313" key="1">
    <source>
        <dbReference type="Proteomes" id="UP000050792"/>
    </source>
</evidence>
<dbReference type="WBParaSite" id="SRDH1_84470.1">
    <property type="protein sequence ID" value="SRDH1_84470.1"/>
    <property type="gene ID" value="SRDH1_84470"/>
</dbReference>
<protein>
    <submittedName>
        <fullName evidence="2">Uncharacterized protein</fullName>
    </submittedName>
</protein>
<organism evidence="1 2">
    <name type="scientific">Schistosoma rodhaini</name>
    <dbReference type="NCBI Taxonomy" id="6188"/>
    <lineage>
        <taxon>Eukaryota</taxon>
        <taxon>Metazoa</taxon>
        <taxon>Spiralia</taxon>
        <taxon>Lophotrochozoa</taxon>
        <taxon>Platyhelminthes</taxon>
        <taxon>Trematoda</taxon>
        <taxon>Digenea</taxon>
        <taxon>Strigeidida</taxon>
        <taxon>Schistosomatoidea</taxon>
        <taxon>Schistosomatidae</taxon>
        <taxon>Schistosoma</taxon>
    </lineage>
</organism>
<keyword evidence="1" id="KW-1185">Reference proteome</keyword>
<proteinExistence type="predicted"/>
<name>A0AA85GBL1_9TREM</name>
<sequence length="81" mass="9167">MVCPNVYEDFRSQNKAMAILLLLEGQNVLSIGKSAIHELMRYIGLRLDPFRNCKSFKAKISQNISFSTSVELLKNNMRSGS</sequence>
<dbReference type="AlphaFoldDB" id="A0AA85GBL1"/>
<evidence type="ECO:0000313" key="2">
    <source>
        <dbReference type="WBParaSite" id="SRDH1_84470.1"/>
    </source>
</evidence>
<reference evidence="2" key="2">
    <citation type="submission" date="2023-11" db="UniProtKB">
        <authorList>
            <consortium name="WormBaseParasite"/>
        </authorList>
    </citation>
    <scope>IDENTIFICATION</scope>
</reference>
<accession>A0AA85GBL1</accession>
<reference evidence="1" key="1">
    <citation type="submission" date="2022-06" db="EMBL/GenBank/DDBJ databases">
        <authorList>
            <person name="Berger JAMES D."/>
            <person name="Berger JAMES D."/>
        </authorList>
    </citation>
    <scope>NUCLEOTIDE SEQUENCE [LARGE SCALE GENOMIC DNA]</scope>
</reference>
<dbReference type="Proteomes" id="UP000050792">
    <property type="component" value="Unassembled WGS sequence"/>
</dbReference>